<feature type="compositionally biased region" description="Basic and acidic residues" evidence="1">
    <location>
        <begin position="972"/>
        <end position="984"/>
    </location>
</feature>
<feature type="compositionally biased region" description="Polar residues" evidence="1">
    <location>
        <begin position="163"/>
        <end position="172"/>
    </location>
</feature>
<feature type="compositionally biased region" description="Polar residues" evidence="1">
    <location>
        <begin position="106"/>
        <end position="132"/>
    </location>
</feature>
<feature type="region of interest" description="Disordered" evidence="1">
    <location>
        <begin position="44"/>
        <end position="77"/>
    </location>
</feature>
<evidence type="ECO:0000313" key="5">
    <source>
        <dbReference type="RefSeq" id="XP_012937581.1"/>
    </source>
</evidence>
<feature type="compositionally biased region" description="Basic and acidic residues" evidence="1">
    <location>
        <begin position="591"/>
        <end position="613"/>
    </location>
</feature>
<feature type="compositionally biased region" description="Basic and acidic residues" evidence="1">
    <location>
        <begin position="550"/>
        <end position="563"/>
    </location>
</feature>
<protein>
    <submittedName>
        <fullName evidence="3 4">Serine-rich adhesin for platelets</fullName>
    </submittedName>
</protein>
<feature type="compositionally biased region" description="Low complexity" evidence="1">
    <location>
        <begin position="1202"/>
        <end position="1225"/>
    </location>
</feature>
<feature type="region of interest" description="Disordered" evidence="1">
    <location>
        <begin position="898"/>
        <end position="922"/>
    </location>
</feature>
<feature type="compositionally biased region" description="Polar residues" evidence="1">
    <location>
        <begin position="1007"/>
        <end position="1021"/>
    </location>
</feature>
<feature type="compositionally biased region" description="Polar residues" evidence="1">
    <location>
        <begin position="274"/>
        <end position="291"/>
    </location>
</feature>
<proteinExistence type="predicted"/>
<evidence type="ECO:0000313" key="3">
    <source>
        <dbReference type="RefSeq" id="XP_005097714.1"/>
    </source>
</evidence>
<name>A0ABM0JNB6_APLCA</name>
<evidence type="ECO:0000256" key="1">
    <source>
        <dbReference type="SAM" id="MobiDB-lite"/>
    </source>
</evidence>
<reference evidence="3 4" key="1">
    <citation type="submission" date="2025-05" db="UniProtKB">
        <authorList>
            <consortium name="RefSeq"/>
        </authorList>
    </citation>
    <scope>IDENTIFICATION</scope>
</reference>
<feature type="region of interest" description="Disordered" evidence="1">
    <location>
        <begin position="274"/>
        <end position="324"/>
    </location>
</feature>
<feature type="region of interest" description="Disordered" evidence="1">
    <location>
        <begin position="1365"/>
        <end position="1405"/>
    </location>
</feature>
<accession>A0ABM0JNB6</accession>
<dbReference type="RefSeq" id="XP_005097714.1">
    <property type="nucleotide sequence ID" value="XM_005097657.3"/>
</dbReference>
<feature type="region of interest" description="Disordered" evidence="1">
    <location>
        <begin position="91"/>
        <end position="141"/>
    </location>
</feature>
<feature type="region of interest" description="Disordered" evidence="1">
    <location>
        <begin position="453"/>
        <end position="629"/>
    </location>
</feature>
<organism evidence="2 3">
    <name type="scientific">Aplysia californica</name>
    <name type="common">California sea hare</name>
    <dbReference type="NCBI Taxonomy" id="6500"/>
    <lineage>
        <taxon>Eukaryota</taxon>
        <taxon>Metazoa</taxon>
        <taxon>Spiralia</taxon>
        <taxon>Lophotrochozoa</taxon>
        <taxon>Mollusca</taxon>
        <taxon>Gastropoda</taxon>
        <taxon>Heterobranchia</taxon>
        <taxon>Euthyneura</taxon>
        <taxon>Tectipleura</taxon>
        <taxon>Aplysiida</taxon>
        <taxon>Aplysioidea</taxon>
        <taxon>Aplysiidae</taxon>
        <taxon>Aplysia</taxon>
    </lineage>
</organism>
<feature type="compositionally biased region" description="Basic and acidic residues" evidence="1">
    <location>
        <begin position="505"/>
        <end position="514"/>
    </location>
</feature>
<dbReference type="RefSeq" id="XP_005097715.1">
    <property type="nucleotide sequence ID" value="XM_005097658.3"/>
</dbReference>
<gene>
    <name evidence="3 4 5" type="primary">LOC101856803</name>
</gene>
<feature type="compositionally biased region" description="Polar residues" evidence="1">
    <location>
        <begin position="908"/>
        <end position="922"/>
    </location>
</feature>
<feature type="region of interest" description="Disordered" evidence="1">
    <location>
        <begin position="1"/>
        <end position="27"/>
    </location>
</feature>
<feature type="compositionally biased region" description="Low complexity" evidence="1">
    <location>
        <begin position="293"/>
        <end position="324"/>
    </location>
</feature>
<dbReference type="RefSeq" id="XP_012937581.1">
    <property type="nucleotide sequence ID" value="XM_013082127.2"/>
</dbReference>
<feature type="region of interest" description="Disordered" evidence="1">
    <location>
        <begin position="159"/>
        <end position="225"/>
    </location>
</feature>
<feature type="compositionally biased region" description="Low complexity" evidence="1">
    <location>
        <begin position="1373"/>
        <end position="1388"/>
    </location>
</feature>
<feature type="region of interest" description="Disordered" evidence="1">
    <location>
        <begin position="960"/>
        <end position="1021"/>
    </location>
</feature>
<keyword evidence="2" id="KW-1185">Reference proteome</keyword>
<feature type="compositionally biased region" description="Polar residues" evidence="1">
    <location>
        <begin position="1279"/>
        <end position="1293"/>
    </location>
</feature>
<feature type="compositionally biased region" description="Polar residues" evidence="1">
    <location>
        <begin position="1389"/>
        <end position="1398"/>
    </location>
</feature>
<dbReference type="Proteomes" id="UP000694888">
    <property type="component" value="Unplaced"/>
</dbReference>
<feature type="compositionally biased region" description="Polar residues" evidence="1">
    <location>
        <begin position="47"/>
        <end position="57"/>
    </location>
</feature>
<evidence type="ECO:0000313" key="2">
    <source>
        <dbReference type="Proteomes" id="UP000694888"/>
    </source>
</evidence>
<evidence type="ECO:0000313" key="4">
    <source>
        <dbReference type="RefSeq" id="XP_005097715.1"/>
    </source>
</evidence>
<feature type="compositionally biased region" description="Polar residues" evidence="1">
    <location>
        <begin position="1244"/>
        <end position="1269"/>
    </location>
</feature>
<feature type="region of interest" description="Disordered" evidence="1">
    <location>
        <begin position="1176"/>
        <end position="1310"/>
    </location>
</feature>
<feature type="compositionally biased region" description="Basic residues" evidence="1">
    <location>
        <begin position="201"/>
        <end position="215"/>
    </location>
</feature>
<dbReference type="GeneID" id="101856803"/>
<sequence>MADVASSMSASSPPGGSSGLSLLSDSPDLAIISPGVKEAMDRIFPKSASQLLQQRPSQDGGDGPISSSDVGMGSAESSLFCGLEPSAFGGLTKKGDGIRADPGSVPSESSPAIPQTEPQVTPKTADNGSIQSSEKRPISKLRITKADLEIISSLHSDFDELSNKSYSENSQGKSKENSTNDCYSNDSDSEDMCRPFASVAKAKKKDKKHKKKKRRKEDLNRSDVLNSVITIDSEEEFHKGKRKTRNDINLSEKNLSQRVVIRAFEEDSITSVKEATKRNSTSSRKLSQSLDASPVVQVSSEENSSSMQDLSVSQQSSQNSFPSNWSVSATTSVKDIALASDDVSNISFSSSKENVHSQVRSGIKLPKVRKPFYDVKSDKKRIRNTFPPCCVVLTHLGNISQTCSVEQWSLMDSPTPLSVRLKSLRTLCARGGIKCKHRKKQLKGAAYGNFHDVNNYTGQSEEEFETARGGRSLRKRNQNISYAEPSEFADDLMESGSSRRKSKIKDRSTDRENDSQSESDSSQKKGDSSQNKSESSQKKRKLDPSNMNGEDEKKEQNNKEQKKLVAGKAQHVERKGADGKTQVYVYPSSKLLEKQSKEKSKGRKSDAGTEKSKTLASSHRSLAPVPRSSNVSVLVNSTSQSLQPIQSSVLSPMPLGLSGGLMPLASRPIAPSMFPSSVASTPVVASSTFPMPISTAAAGKPQYCMMKMDGKDVLVQLLPSGMIGPAYSGMQSMVLPGGKRFLLTTPPPSMVAAAGQPRVIGQTILRRAPAPVGVTPIGQPHVVSVASSSGTRFVATSAPMNAAAALADSSGVRSSIPILSSPQLGRITGISVGQAFSLASGSLMATTSFSTAPIPVISSSSSAVVTAASLRDVTSVTSALSSVRPSSAVTSMAAPSSTTVVHSARTPAPSTTRAPVTSSQAVPTSMRSLRVFVPGCSATGTPGHFTTLASVGSGSPLTRLSASSDLLPQRKRSAEKELTAEQKAAKRRKLEKKYPLPPGVVIKTENPDTPSTPTSLKNSSNTNMRSLLRQNVLRQNIVFSTARSGAGGNIQSIRIITPAFASALTNRPVRPGSNIMYRAANVGGRQTVLVPITVGSSGTTSTTGSVMLGLSSSVLSSSTFSSTSTSSTAASQAAITASSIIATSSPSISTLVSNTAITTASSTTATTCTTVVSSAMGAVSTSPPILRRNRGSNSSPLPPVLVPEAAVSSENGRSDSTITSTSSSSCVNDATSEDPAHSDGPSDHVTTPSSGLASTSSRPDTDVSVSCVTGTAAEAPSRATGSTTSNCLTSLPENSVEAGSPSVSLRSGSPAASMGILQSSQAALASLRLLVKAQEANGLKGERMDKLRTLLLQKEELLKSLQKSVLGVEHSGDSSSNAVSSSVDSVVSQDLNGHNGTENDPFVID</sequence>